<evidence type="ECO:0000313" key="11">
    <source>
        <dbReference type="Proteomes" id="UP000614490"/>
    </source>
</evidence>
<sequence length="395" mass="44687">MSSQHKPQNHQKQVTSAAPQDQGGQNQTNQANDKKISRRQFFFLIVQTQIGVGILALPYDLHIIAMQDGWISLLIAGVLLQIVLVALWLVAKAYPQKDFFQINLEVFTKWGGRIISLIYVMYFISVGILILLLFGRMISMWVLPNTPFWVLTLLLVVVGVYLANAGLFVIARFYTMVSGLLLILFLLMLYSMKEMNLMYILPVGGAGVGKIMSGVNEATLSFFGFFIILILYSKVEGNAKEKLKTIFYAHWFTLGFYLFAVLVSYTFFSTEEMKVVPEPLLYMLKSFEFPLVARIDLFFISIWMVSVATSYTTYVYISGLGLKDLFKSEKTAVFNITVALLSFLVAFFIGYDMNLLEKMKTLTVNAGYISTLFFPFILLALSFIVRKFKKTGGTG</sequence>
<feature type="transmembrane region" description="Helical" evidence="9">
    <location>
        <begin position="41"/>
        <end position="59"/>
    </location>
</feature>
<evidence type="ECO:0000256" key="1">
    <source>
        <dbReference type="ARBA" id="ARBA00004141"/>
    </source>
</evidence>
<feature type="compositionally biased region" description="Polar residues" evidence="8">
    <location>
        <begin position="1"/>
        <end position="31"/>
    </location>
</feature>
<dbReference type="EMBL" id="JADZSC010000001">
    <property type="protein sequence ID" value="MBH0228623.1"/>
    <property type="molecule type" value="Genomic_DNA"/>
</dbReference>
<organism evidence="10 11">
    <name type="scientific">Halobacillus yeomjeoni</name>
    <dbReference type="NCBI Taxonomy" id="311194"/>
    <lineage>
        <taxon>Bacteria</taxon>
        <taxon>Bacillati</taxon>
        <taxon>Bacillota</taxon>
        <taxon>Bacilli</taxon>
        <taxon>Bacillales</taxon>
        <taxon>Bacillaceae</taxon>
        <taxon>Halobacillus</taxon>
    </lineage>
</organism>
<feature type="transmembrane region" description="Helical" evidence="9">
    <location>
        <begin position="171"/>
        <end position="191"/>
    </location>
</feature>
<keyword evidence="3" id="KW-0813">Transport</keyword>
<evidence type="ECO:0000256" key="4">
    <source>
        <dbReference type="ARBA" id="ARBA00022544"/>
    </source>
</evidence>
<evidence type="ECO:0000256" key="2">
    <source>
        <dbReference type="ARBA" id="ARBA00007998"/>
    </source>
</evidence>
<dbReference type="Proteomes" id="UP000614490">
    <property type="component" value="Unassembled WGS sequence"/>
</dbReference>
<feature type="transmembrane region" description="Helical" evidence="9">
    <location>
        <begin position="332"/>
        <end position="351"/>
    </location>
</feature>
<dbReference type="PANTHER" id="PTHR34975">
    <property type="entry name" value="SPORE GERMINATION PROTEIN A2"/>
    <property type="match status" value="1"/>
</dbReference>
<proteinExistence type="inferred from homology"/>
<keyword evidence="4" id="KW-0309">Germination</keyword>
<feature type="transmembrane region" description="Helical" evidence="9">
    <location>
        <begin position="146"/>
        <end position="164"/>
    </location>
</feature>
<dbReference type="Pfam" id="PF03845">
    <property type="entry name" value="Spore_permease"/>
    <property type="match status" value="1"/>
</dbReference>
<evidence type="ECO:0000256" key="5">
    <source>
        <dbReference type="ARBA" id="ARBA00022692"/>
    </source>
</evidence>
<evidence type="ECO:0000256" key="6">
    <source>
        <dbReference type="ARBA" id="ARBA00022989"/>
    </source>
</evidence>
<keyword evidence="6 9" id="KW-1133">Transmembrane helix</keyword>
<evidence type="ECO:0000256" key="7">
    <source>
        <dbReference type="ARBA" id="ARBA00023136"/>
    </source>
</evidence>
<accession>A0A931HSM5</accession>
<keyword evidence="5 9" id="KW-0812">Transmembrane</keyword>
<comment type="caution">
    <text evidence="10">The sequence shown here is derived from an EMBL/GenBank/DDBJ whole genome shotgun (WGS) entry which is preliminary data.</text>
</comment>
<dbReference type="InterPro" id="IPR004761">
    <property type="entry name" value="Spore_GerAB"/>
</dbReference>
<evidence type="ECO:0000313" key="10">
    <source>
        <dbReference type="EMBL" id="MBH0228623.1"/>
    </source>
</evidence>
<keyword evidence="11" id="KW-1185">Reference proteome</keyword>
<feature type="transmembrane region" description="Helical" evidence="9">
    <location>
        <begin position="71"/>
        <end position="91"/>
    </location>
</feature>
<feature type="transmembrane region" description="Helical" evidence="9">
    <location>
        <begin position="245"/>
        <end position="268"/>
    </location>
</feature>
<feature type="transmembrane region" description="Helical" evidence="9">
    <location>
        <begin position="211"/>
        <end position="233"/>
    </location>
</feature>
<feature type="transmembrane region" description="Helical" evidence="9">
    <location>
        <begin position="112"/>
        <end position="134"/>
    </location>
</feature>
<gene>
    <name evidence="10" type="ORF">H0267_00240</name>
</gene>
<comment type="subcellular location">
    <subcellularLocation>
        <location evidence="1">Membrane</location>
        <topology evidence="1">Multi-pass membrane protein</topology>
    </subcellularLocation>
</comment>
<comment type="similarity">
    <text evidence="2">Belongs to the amino acid-polyamine-organocation (APC) superfamily. Spore germination protein (SGP) (TC 2.A.3.9) family.</text>
</comment>
<dbReference type="NCBIfam" id="TIGR00912">
    <property type="entry name" value="2A0309"/>
    <property type="match status" value="1"/>
</dbReference>
<dbReference type="RefSeq" id="WP_197315279.1">
    <property type="nucleotide sequence ID" value="NZ_JADZSC010000001.1"/>
</dbReference>
<dbReference type="AlphaFoldDB" id="A0A931HSM5"/>
<evidence type="ECO:0000256" key="3">
    <source>
        <dbReference type="ARBA" id="ARBA00022448"/>
    </source>
</evidence>
<reference evidence="10 11" key="1">
    <citation type="journal article" date="2005" name="Int. J. Syst. Evol. Microbiol.">
        <title>Halobacillus yeomjeoni sp. nov., isolated from a marine solar saltern in Korea.</title>
        <authorList>
            <person name="Yoon J.H."/>
            <person name="Kang S.J."/>
            <person name="Lee C.H."/>
            <person name="Oh H.W."/>
            <person name="Oh T.K."/>
        </authorList>
    </citation>
    <scope>NUCLEOTIDE SEQUENCE [LARGE SCALE GENOMIC DNA]</scope>
    <source>
        <strain evidence="10 11">KCTC 3957</strain>
    </source>
</reference>
<feature type="transmembrane region" description="Helical" evidence="9">
    <location>
        <begin position="297"/>
        <end position="320"/>
    </location>
</feature>
<dbReference type="GO" id="GO:0009847">
    <property type="term" value="P:spore germination"/>
    <property type="evidence" value="ECO:0007669"/>
    <property type="project" value="InterPro"/>
</dbReference>
<name>A0A931HSM5_9BACI</name>
<evidence type="ECO:0000256" key="9">
    <source>
        <dbReference type="SAM" id="Phobius"/>
    </source>
</evidence>
<keyword evidence="7 9" id="KW-0472">Membrane</keyword>
<feature type="region of interest" description="Disordered" evidence="8">
    <location>
        <begin position="1"/>
        <end position="32"/>
    </location>
</feature>
<protein>
    <submittedName>
        <fullName evidence="10">GerAB/ArcD/ProY family transporter</fullName>
    </submittedName>
</protein>
<dbReference type="GO" id="GO:0016020">
    <property type="term" value="C:membrane"/>
    <property type="evidence" value="ECO:0007669"/>
    <property type="project" value="UniProtKB-SubCell"/>
</dbReference>
<dbReference type="PANTHER" id="PTHR34975:SF2">
    <property type="entry name" value="SPORE GERMINATION PROTEIN A2"/>
    <property type="match status" value="1"/>
</dbReference>
<feature type="transmembrane region" description="Helical" evidence="9">
    <location>
        <begin position="366"/>
        <end position="385"/>
    </location>
</feature>
<dbReference type="Gene3D" id="1.20.1740.10">
    <property type="entry name" value="Amino acid/polyamine transporter I"/>
    <property type="match status" value="1"/>
</dbReference>
<evidence type="ECO:0000256" key="8">
    <source>
        <dbReference type="SAM" id="MobiDB-lite"/>
    </source>
</evidence>